<accession>A0A1N7DFM5</accession>
<dbReference type="RefSeq" id="WP_076431456.1">
    <property type="nucleotide sequence ID" value="NZ_FTNO01000004.1"/>
</dbReference>
<evidence type="ECO:0000313" key="9">
    <source>
        <dbReference type="Proteomes" id="UP000186914"/>
    </source>
</evidence>
<feature type="transmembrane region" description="Helical" evidence="5">
    <location>
        <begin position="62"/>
        <end position="81"/>
    </location>
</feature>
<feature type="transmembrane region" description="Helical" evidence="5">
    <location>
        <begin position="173"/>
        <end position="198"/>
    </location>
</feature>
<comment type="similarity">
    <text evidence="5">Belongs to the binding-protein-dependent transport system permease family.</text>
</comment>
<keyword evidence="9" id="KW-1185">Reference proteome</keyword>
<evidence type="ECO:0000256" key="4">
    <source>
        <dbReference type="ARBA" id="ARBA00023136"/>
    </source>
</evidence>
<evidence type="ECO:0000256" key="2">
    <source>
        <dbReference type="ARBA" id="ARBA00022692"/>
    </source>
</evidence>
<dbReference type="GO" id="GO:0005886">
    <property type="term" value="C:plasma membrane"/>
    <property type="evidence" value="ECO:0007669"/>
    <property type="project" value="UniProtKB-SubCell"/>
</dbReference>
<dbReference type="CDD" id="cd06261">
    <property type="entry name" value="TM_PBP2"/>
    <property type="match status" value="1"/>
</dbReference>
<feature type="transmembrane region" description="Helical" evidence="5">
    <location>
        <begin position="204"/>
        <end position="222"/>
    </location>
</feature>
<reference evidence="9" key="1">
    <citation type="submission" date="2017-01" db="EMBL/GenBank/DDBJ databases">
        <authorList>
            <person name="Varghese N."/>
            <person name="Submissions S."/>
        </authorList>
    </citation>
    <scope>NUCLEOTIDE SEQUENCE [LARGE SCALE GENOMIC DNA]</scope>
    <source>
        <strain evidence="9">CGMCC 1.7737</strain>
    </source>
</reference>
<evidence type="ECO:0000259" key="7">
    <source>
        <dbReference type="PROSITE" id="PS50928"/>
    </source>
</evidence>
<comment type="subcellular location">
    <subcellularLocation>
        <location evidence="5">Cell membrane</location>
        <topology evidence="5">Multi-pass membrane protein</topology>
    </subcellularLocation>
    <subcellularLocation>
        <location evidence="1">Membrane</location>
        <topology evidence="1">Multi-pass membrane protein</topology>
    </subcellularLocation>
</comment>
<organism evidence="8 9">
    <name type="scientific">Haladaptatus litoreus</name>
    <dbReference type="NCBI Taxonomy" id="553468"/>
    <lineage>
        <taxon>Archaea</taxon>
        <taxon>Methanobacteriati</taxon>
        <taxon>Methanobacteriota</taxon>
        <taxon>Stenosarchaea group</taxon>
        <taxon>Halobacteria</taxon>
        <taxon>Halobacteriales</taxon>
        <taxon>Haladaptataceae</taxon>
        <taxon>Haladaptatus</taxon>
    </lineage>
</organism>
<dbReference type="InterPro" id="IPR000515">
    <property type="entry name" value="MetI-like"/>
</dbReference>
<dbReference type="PANTHER" id="PTHR42729">
    <property type="entry name" value="OLIGO/DIPEPTIDE TRANSPORT, PERMEASE PROTEIN (DPPC-2)"/>
    <property type="match status" value="1"/>
</dbReference>
<dbReference type="SUPFAM" id="SSF161098">
    <property type="entry name" value="MetI-like"/>
    <property type="match status" value="1"/>
</dbReference>
<gene>
    <name evidence="8" type="ORF">SAMN05421858_3584</name>
</gene>
<sequence>MKRSNQDTATDGGQSADEELFGKLSGDVTSQSLSRSDRLHRILDGYVFAPGRVAWHDWRARIGSTIIILFLFVGTIGVKLVDKPNANDAPVYQPPFANFKPFEGESFIPGLGLSAADFVNPLGTSNIGQPIGKQLIHATPSMIKMIFAGAIVSIGLATIIGVTAGYKGGKVDAFLMFITDIVLTLPGLPLIIVIAAIFPPKSPYLVGILLAIDNWPGLARALRSQVLTIRKESYVEASRTMGISSGSILGKDIVPQLMPYILINSASAARRVIFESVGLYFLGILPFTTFNWGVVMNSAYKDGNALVNLSHFYWLFWPMAVIIILSFGLTMFAQGMDRVFNPRIRARHAKTIGGDSEDPQLD</sequence>
<keyword evidence="4 5" id="KW-0472">Membrane</keyword>
<protein>
    <submittedName>
        <fullName evidence="8">Peptide/nickel transport system permease protein</fullName>
    </submittedName>
</protein>
<evidence type="ECO:0000256" key="6">
    <source>
        <dbReference type="SAM" id="MobiDB-lite"/>
    </source>
</evidence>
<dbReference type="GO" id="GO:0055085">
    <property type="term" value="P:transmembrane transport"/>
    <property type="evidence" value="ECO:0007669"/>
    <property type="project" value="InterPro"/>
</dbReference>
<keyword evidence="2 5" id="KW-0812">Transmembrane</keyword>
<dbReference type="InterPro" id="IPR035906">
    <property type="entry name" value="MetI-like_sf"/>
</dbReference>
<dbReference type="Proteomes" id="UP000186914">
    <property type="component" value="Unassembled WGS sequence"/>
</dbReference>
<dbReference type="OrthoDB" id="312811at2157"/>
<keyword evidence="5" id="KW-0813">Transport</keyword>
<dbReference type="EMBL" id="FTNO01000004">
    <property type="protein sequence ID" value="SIR74636.1"/>
    <property type="molecule type" value="Genomic_DNA"/>
</dbReference>
<evidence type="ECO:0000256" key="3">
    <source>
        <dbReference type="ARBA" id="ARBA00022989"/>
    </source>
</evidence>
<evidence type="ECO:0000313" key="8">
    <source>
        <dbReference type="EMBL" id="SIR74636.1"/>
    </source>
</evidence>
<evidence type="ECO:0000256" key="1">
    <source>
        <dbReference type="ARBA" id="ARBA00004141"/>
    </source>
</evidence>
<evidence type="ECO:0000256" key="5">
    <source>
        <dbReference type="RuleBase" id="RU363032"/>
    </source>
</evidence>
<dbReference type="PROSITE" id="PS50928">
    <property type="entry name" value="ABC_TM1"/>
    <property type="match status" value="1"/>
</dbReference>
<dbReference type="AlphaFoldDB" id="A0A1N7DFM5"/>
<dbReference type="Gene3D" id="1.10.3720.10">
    <property type="entry name" value="MetI-like"/>
    <property type="match status" value="1"/>
</dbReference>
<feature type="region of interest" description="Disordered" evidence="6">
    <location>
        <begin position="1"/>
        <end position="20"/>
    </location>
</feature>
<proteinExistence type="inferred from homology"/>
<name>A0A1N7DFM5_9EURY</name>
<dbReference type="Pfam" id="PF00528">
    <property type="entry name" value="BPD_transp_1"/>
    <property type="match status" value="1"/>
</dbReference>
<feature type="transmembrane region" description="Helical" evidence="5">
    <location>
        <begin position="145"/>
        <end position="166"/>
    </location>
</feature>
<feature type="domain" description="ABC transmembrane type-1" evidence="7">
    <location>
        <begin position="143"/>
        <end position="333"/>
    </location>
</feature>
<dbReference type="PANTHER" id="PTHR42729:SF1">
    <property type="entry name" value="OLIGO_DIPEPTIDE TRANSPORT, PERMEASE PROTEIN (DPPC-2)"/>
    <property type="match status" value="1"/>
</dbReference>
<feature type="compositionally biased region" description="Polar residues" evidence="6">
    <location>
        <begin position="1"/>
        <end position="13"/>
    </location>
</feature>
<feature type="transmembrane region" description="Helical" evidence="5">
    <location>
        <begin position="312"/>
        <end position="333"/>
    </location>
</feature>
<feature type="transmembrane region" description="Helical" evidence="5">
    <location>
        <begin position="272"/>
        <end position="292"/>
    </location>
</feature>
<keyword evidence="3 5" id="KW-1133">Transmembrane helix</keyword>